<evidence type="ECO:0000259" key="2">
    <source>
        <dbReference type="Pfam" id="PF13439"/>
    </source>
</evidence>
<proteinExistence type="predicted"/>
<reference evidence="3 4" key="1">
    <citation type="submission" date="2018-04" db="EMBL/GenBank/DDBJ databases">
        <title>Genomic Encyclopedia of Type Strains, Phase IV (KMG-IV): sequencing the most valuable type-strain genomes for metagenomic binning, comparative biology and taxonomic classification.</title>
        <authorList>
            <person name="Goeker M."/>
        </authorList>
    </citation>
    <scope>NUCLEOTIDE SEQUENCE [LARGE SCALE GENOMIC DNA]</scope>
    <source>
        <strain evidence="3 4">DSM 28520</strain>
    </source>
</reference>
<dbReference type="GO" id="GO:0016757">
    <property type="term" value="F:glycosyltransferase activity"/>
    <property type="evidence" value="ECO:0007669"/>
    <property type="project" value="InterPro"/>
</dbReference>
<dbReference type="RefSeq" id="WP_116678591.1">
    <property type="nucleotide sequence ID" value="NZ_QEKY01000002.1"/>
</dbReference>
<comment type="caution">
    <text evidence="3">The sequence shown here is derived from an EMBL/GenBank/DDBJ whole genome shotgun (WGS) entry which is preliminary data.</text>
</comment>
<dbReference type="GeneID" id="94550036"/>
<feature type="domain" description="Glycosyl transferase family 1" evidence="1">
    <location>
        <begin position="181"/>
        <end position="335"/>
    </location>
</feature>
<dbReference type="PANTHER" id="PTHR12526:SF630">
    <property type="entry name" value="GLYCOSYLTRANSFERASE"/>
    <property type="match status" value="1"/>
</dbReference>
<dbReference type="InterPro" id="IPR028098">
    <property type="entry name" value="Glyco_trans_4-like_N"/>
</dbReference>
<gene>
    <name evidence="3" type="ORF">C7382_102149</name>
</gene>
<dbReference type="Pfam" id="PF13439">
    <property type="entry name" value="Glyco_transf_4"/>
    <property type="match status" value="1"/>
</dbReference>
<dbReference type="OrthoDB" id="7560678at2"/>
<dbReference type="AlphaFoldDB" id="A0A2U1FPI3"/>
<evidence type="ECO:0000313" key="3">
    <source>
        <dbReference type="EMBL" id="PVZ14105.1"/>
    </source>
</evidence>
<sequence>MKILHIITSLAIGGAEKLMVDLLPRLQQRGCSVDLFVLDGHETPFMQELRKANINVIISAIGESVYNPRHILRLRRIIGSYDIVHSHNYSPQLFAAIASIEKKVILCTTEHSSSNRRRSLFWFRPIDKWMYQRYHKIICISDQTEENLRKHLRTNIPTIQTIYNGVDIQKYAQAYPSDEIQSKFLGKKVISMVAGFRAAKDHKTLIESMRYLPIDYHLLLVGTGITQEDCKDYVKQLKLGERVHFLGARIDIPNILKASTVKVISSHWEGFGLVSVEAMAAEIPVIASDVPGLSTIVGNAGILFPKGDAKSLAHEIQRACEDIRWRESLILRGKERAKQFDIETMTNNYYQLYLSFSKINK</sequence>
<name>A0A2U1FPI3_9PORP</name>
<dbReference type="Pfam" id="PF00534">
    <property type="entry name" value="Glycos_transf_1"/>
    <property type="match status" value="1"/>
</dbReference>
<dbReference type="EMBL" id="QEKY01000002">
    <property type="protein sequence ID" value="PVZ14105.1"/>
    <property type="molecule type" value="Genomic_DNA"/>
</dbReference>
<dbReference type="Proteomes" id="UP000245462">
    <property type="component" value="Unassembled WGS sequence"/>
</dbReference>
<dbReference type="InterPro" id="IPR001296">
    <property type="entry name" value="Glyco_trans_1"/>
</dbReference>
<dbReference type="Gene3D" id="3.40.50.2000">
    <property type="entry name" value="Glycogen Phosphorylase B"/>
    <property type="match status" value="2"/>
</dbReference>
<protein>
    <submittedName>
        <fullName evidence="3">Glycosyltransferase involved in cell wall biosynthesis</fullName>
    </submittedName>
</protein>
<evidence type="ECO:0000313" key="4">
    <source>
        <dbReference type="Proteomes" id="UP000245462"/>
    </source>
</evidence>
<feature type="domain" description="Glycosyltransferase subfamily 4-like N-terminal" evidence="2">
    <location>
        <begin position="12"/>
        <end position="169"/>
    </location>
</feature>
<keyword evidence="4" id="KW-1185">Reference proteome</keyword>
<evidence type="ECO:0000259" key="1">
    <source>
        <dbReference type="Pfam" id="PF00534"/>
    </source>
</evidence>
<dbReference type="SUPFAM" id="SSF53756">
    <property type="entry name" value="UDP-Glycosyltransferase/glycogen phosphorylase"/>
    <property type="match status" value="1"/>
</dbReference>
<keyword evidence="3" id="KW-0808">Transferase</keyword>
<dbReference type="PANTHER" id="PTHR12526">
    <property type="entry name" value="GLYCOSYLTRANSFERASE"/>
    <property type="match status" value="1"/>
</dbReference>
<organism evidence="3 4">
    <name type="scientific">Porphyromonas loveana</name>
    <dbReference type="NCBI Taxonomy" id="1884669"/>
    <lineage>
        <taxon>Bacteria</taxon>
        <taxon>Pseudomonadati</taxon>
        <taxon>Bacteroidota</taxon>
        <taxon>Bacteroidia</taxon>
        <taxon>Bacteroidales</taxon>
        <taxon>Porphyromonadaceae</taxon>
        <taxon>Porphyromonas</taxon>
    </lineage>
</organism>
<accession>A0A2U1FPI3</accession>